<accession>A0AAD9K9S7</accession>
<evidence type="ECO:0000256" key="2">
    <source>
        <dbReference type="ARBA" id="ARBA00005716"/>
    </source>
</evidence>
<dbReference type="PANTHER" id="PTHR13074">
    <property type="entry name" value="MEDIATOR OF RNA POLYMERASE II TRANSCRIPTION SUBUNIT 8"/>
    <property type="match status" value="1"/>
</dbReference>
<dbReference type="EMBL" id="JAODUP010000028">
    <property type="protein sequence ID" value="KAK2167382.1"/>
    <property type="molecule type" value="Genomic_DNA"/>
</dbReference>
<keyword evidence="4 7" id="KW-0010">Activator</keyword>
<keyword evidence="3 7" id="KW-0805">Transcription regulation</keyword>
<protein>
    <recommendedName>
        <fullName evidence="7">Mediator of RNA polymerase II transcription subunit 8</fullName>
    </recommendedName>
    <alternativeName>
        <fullName evidence="7">Mediator complex subunit 8</fullName>
    </alternativeName>
</protein>
<dbReference type="GO" id="GO:0000978">
    <property type="term" value="F:RNA polymerase II cis-regulatory region sequence-specific DNA binding"/>
    <property type="evidence" value="ECO:0007669"/>
    <property type="project" value="TreeGrafter"/>
</dbReference>
<comment type="subcellular location">
    <subcellularLocation>
        <location evidence="1 7">Nucleus</location>
    </subcellularLocation>
</comment>
<name>A0AAD9K9S7_9ANNE</name>
<evidence type="ECO:0000256" key="6">
    <source>
        <dbReference type="ARBA" id="ARBA00023242"/>
    </source>
</evidence>
<dbReference type="GO" id="GO:0006357">
    <property type="term" value="P:regulation of transcription by RNA polymerase II"/>
    <property type="evidence" value="ECO:0007669"/>
    <property type="project" value="InterPro"/>
</dbReference>
<dbReference type="Pfam" id="PF10232">
    <property type="entry name" value="Med8"/>
    <property type="match status" value="1"/>
</dbReference>
<gene>
    <name evidence="7" type="primary">MED8</name>
    <name evidence="9" type="ORF">LSH36_28g01043</name>
</gene>
<evidence type="ECO:0000313" key="10">
    <source>
        <dbReference type="Proteomes" id="UP001208570"/>
    </source>
</evidence>
<evidence type="ECO:0000256" key="4">
    <source>
        <dbReference type="ARBA" id="ARBA00023159"/>
    </source>
</evidence>
<comment type="caution">
    <text evidence="9">The sequence shown here is derived from an EMBL/GenBank/DDBJ whole genome shotgun (WGS) entry which is preliminary data.</text>
</comment>
<evidence type="ECO:0000256" key="1">
    <source>
        <dbReference type="ARBA" id="ARBA00004123"/>
    </source>
</evidence>
<dbReference type="GO" id="GO:0070847">
    <property type="term" value="C:core mediator complex"/>
    <property type="evidence" value="ECO:0007669"/>
    <property type="project" value="TreeGrafter"/>
</dbReference>
<proteinExistence type="inferred from homology"/>
<feature type="region of interest" description="Disordered" evidence="8">
    <location>
        <begin position="161"/>
        <end position="184"/>
    </location>
</feature>
<organism evidence="9 10">
    <name type="scientific">Paralvinella palmiformis</name>
    <dbReference type="NCBI Taxonomy" id="53620"/>
    <lineage>
        <taxon>Eukaryota</taxon>
        <taxon>Metazoa</taxon>
        <taxon>Spiralia</taxon>
        <taxon>Lophotrochozoa</taxon>
        <taxon>Annelida</taxon>
        <taxon>Polychaeta</taxon>
        <taxon>Sedentaria</taxon>
        <taxon>Canalipalpata</taxon>
        <taxon>Terebellida</taxon>
        <taxon>Terebelliformia</taxon>
        <taxon>Alvinellidae</taxon>
        <taxon>Paralvinella</taxon>
    </lineage>
</organism>
<dbReference type="InterPro" id="IPR019364">
    <property type="entry name" value="Mediatior_Med8_fun/met"/>
</dbReference>
<dbReference type="AlphaFoldDB" id="A0AAD9K9S7"/>
<dbReference type="GO" id="GO:0016592">
    <property type="term" value="C:mediator complex"/>
    <property type="evidence" value="ECO:0007669"/>
    <property type="project" value="InterPro"/>
</dbReference>
<keyword evidence="5 7" id="KW-0804">Transcription</keyword>
<evidence type="ECO:0000256" key="7">
    <source>
        <dbReference type="RuleBase" id="RU364144"/>
    </source>
</evidence>
<feature type="compositionally biased region" description="Low complexity" evidence="8">
    <location>
        <begin position="208"/>
        <end position="225"/>
    </location>
</feature>
<evidence type="ECO:0000256" key="8">
    <source>
        <dbReference type="SAM" id="MobiDB-lite"/>
    </source>
</evidence>
<feature type="compositionally biased region" description="Polar residues" evidence="8">
    <location>
        <begin position="168"/>
        <end position="184"/>
    </location>
</feature>
<evidence type="ECO:0000256" key="5">
    <source>
        <dbReference type="ARBA" id="ARBA00023163"/>
    </source>
</evidence>
<dbReference type="Proteomes" id="UP001208570">
    <property type="component" value="Unassembled WGS sequence"/>
</dbReference>
<reference evidence="9" key="1">
    <citation type="journal article" date="2023" name="Mol. Biol. Evol.">
        <title>Third-Generation Sequencing Reveals the Adaptive Role of the Epigenome in Three Deep-Sea Polychaetes.</title>
        <authorList>
            <person name="Perez M."/>
            <person name="Aroh O."/>
            <person name="Sun Y."/>
            <person name="Lan Y."/>
            <person name="Juniper S.K."/>
            <person name="Young C.R."/>
            <person name="Angers B."/>
            <person name="Qian P.Y."/>
        </authorList>
    </citation>
    <scope>NUCLEOTIDE SEQUENCE</scope>
    <source>
        <strain evidence="9">P08H-3</strain>
    </source>
</reference>
<keyword evidence="10" id="KW-1185">Reference proteome</keyword>
<comment type="subunit">
    <text evidence="7">Component of the Mediator complex.</text>
</comment>
<evidence type="ECO:0000256" key="3">
    <source>
        <dbReference type="ARBA" id="ARBA00023015"/>
    </source>
</evidence>
<feature type="region of interest" description="Disordered" evidence="8">
    <location>
        <begin position="200"/>
        <end position="237"/>
    </location>
</feature>
<dbReference type="GO" id="GO:0003712">
    <property type="term" value="F:transcription coregulator activity"/>
    <property type="evidence" value="ECO:0007669"/>
    <property type="project" value="InterPro"/>
</dbReference>
<dbReference type="PANTHER" id="PTHR13074:SF9">
    <property type="entry name" value="MEDIATOR OF RNA POLYMERASE II TRANSCRIPTION SUBUNIT 8"/>
    <property type="match status" value="1"/>
</dbReference>
<comment type="function">
    <text evidence="7">Component of the Mediator complex, a coactivator involved in the regulated transcription of nearly all RNA polymerase II-dependent genes. Mediator functions as a bridge to convey information from gene-specific regulatory proteins to the basal RNA polymerase II transcription machinery. Mediator is recruited to promoters by direct interactions with regulatory proteins and serves as a scaffold for the assembly of a functional preinitiation complex with RNA polymerase II and the general transcription factors.</text>
</comment>
<comment type="similarity">
    <text evidence="2 7">Belongs to the Mediator complex subunit 8 family.</text>
</comment>
<evidence type="ECO:0000313" key="9">
    <source>
        <dbReference type="EMBL" id="KAK2167382.1"/>
    </source>
</evidence>
<dbReference type="Gene3D" id="1.20.58.1710">
    <property type="match status" value="1"/>
</dbReference>
<sequence>MAFRKHQREEKQIDATVEALIQRVTDVKNSISSFIAKLESEYETISWPSVLDNFALLSGQISSLNRLLKNEKTSVLRNHVLIPLVLAVDRDTELEKLTERRVLFFNHEVVPNYLRTKCEPAAEEKLHTYLTRANSIGPDPLQKQINTMNKVSASMCEMIKSHRESTENESNQKSQLQQTSSPTDTATLIAAVTAGKNLRSLRRPESAGPPTGSMQPQQSQMGQGMADQRQTHNPPGYYHPGYNYRGAPNIQMNKAPSNIKTTIKSGTTYHPYNR</sequence>
<keyword evidence="6 7" id="KW-0539">Nucleus</keyword>